<feature type="transmembrane region" description="Helical" evidence="7">
    <location>
        <begin position="234"/>
        <end position="258"/>
    </location>
</feature>
<dbReference type="RefSeq" id="WP_344236034.1">
    <property type="nucleotide sequence ID" value="NZ_BAAAHH010000001.1"/>
</dbReference>
<dbReference type="InterPro" id="IPR036259">
    <property type="entry name" value="MFS_trans_sf"/>
</dbReference>
<keyword evidence="10" id="KW-1185">Reference proteome</keyword>
<feature type="transmembrane region" description="Helical" evidence="7">
    <location>
        <begin position="116"/>
        <end position="135"/>
    </location>
</feature>
<name>A0ABN1Q4T5_9ACTN</name>
<comment type="subcellular location">
    <subcellularLocation>
        <location evidence="1">Cell membrane</location>
        <topology evidence="1">Multi-pass membrane protein</topology>
    </subcellularLocation>
</comment>
<keyword evidence="3" id="KW-1003">Cell membrane</keyword>
<feature type="transmembrane region" description="Helical" evidence="7">
    <location>
        <begin position="321"/>
        <end position="343"/>
    </location>
</feature>
<evidence type="ECO:0000313" key="10">
    <source>
        <dbReference type="Proteomes" id="UP001500665"/>
    </source>
</evidence>
<sequence>MRTVPPSSSPPPRPSLWRHRAFALLASAHAVSQVGSQISLVALPLLALTVLDASPAQLGLLTAAETAGFLLVGLPSGVWVDRMAKKPVLIVCDVVRAVALGSLPVAHLLGGLGLPQLYAVALVTGLATVFFQVAYQSYLPVLIAPDRMVEGNTRLQTLGTAAEVAGPGLGGWLTRLVGAPAAIVLDAFSFLGSALLLLGIRADEPAPAAERRGLWTEMREGLVFLARHDVLRALVASSAVANLFGTAMMAMLPVFLVQETGVDFGTYGMVLAAGSVGGVIGAMTTEAQQRVIGGARLLWANAVLAGLALLLVPFAEPGWRLGLAAAGLAVDGFFVASWAVASVSLRQVLTPAGLLGRVNATARFVNWGVMPAGALLGGLLTEAATARTTLLVCAFGYLASCLPVLLTPRARWGRAGIYDHRDGPV</sequence>
<feature type="domain" description="Major facilitator superfamily (MFS) profile" evidence="8">
    <location>
        <begin position="21"/>
        <end position="411"/>
    </location>
</feature>
<evidence type="ECO:0000256" key="2">
    <source>
        <dbReference type="ARBA" id="ARBA00022448"/>
    </source>
</evidence>
<dbReference type="PROSITE" id="PS50850">
    <property type="entry name" value="MFS"/>
    <property type="match status" value="1"/>
</dbReference>
<dbReference type="PANTHER" id="PTHR23513">
    <property type="entry name" value="INTEGRAL MEMBRANE EFFLUX PROTEIN-RELATED"/>
    <property type="match status" value="1"/>
</dbReference>
<feature type="transmembrane region" description="Helical" evidence="7">
    <location>
        <begin position="297"/>
        <end position="315"/>
    </location>
</feature>
<feature type="transmembrane region" description="Helical" evidence="7">
    <location>
        <begin position="179"/>
        <end position="202"/>
    </location>
</feature>
<dbReference type="Proteomes" id="UP001500665">
    <property type="component" value="Unassembled WGS sequence"/>
</dbReference>
<dbReference type="InterPro" id="IPR010290">
    <property type="entry name" value="TM_effector"/>
</dbReference>
<keyword evidence="4 7" id="KW-0812">Transmembrane</keyword>
<evidence type="ECO:0000256" key="7">
    <source>
        <dbReference type="SAM" id="Phobius"/>
    </source>
</evidence>
<dbReference type="Pfam" id="PF05977">
    <property type="entry name" value="MFS_3"/>
    <property type="match status" value="1"/>
</dbReference>
<keyword evidence="6 7" id="KW-0472">Membrane</keyword>
<evidence type="ECO:0000256" key="3">
    <source>
        <dbReference type="ARBA" id="ARBA00022475"/>
    </source>
</evidence>
<feature type="transmembrane region" description="Helical" evidence="7">
    <location>
        <begin position="264"/>
        <end position="285"/>
    </location>
</feature>
<evidence type="ECO:0000313" key="9">
    <source>
        <dbReference type="EMBL" id="GAA0937403.1"/>
    </source>
</evidence>
<accession>A0ABN1Q4T5</accession>
<gene>
    <name evidence="9" type="ORF">GCM10009550_04150</name>
</gene>
<evidence type="ECO:0000259" key="8">
    <source>
        <dbReference type="PROSITE" id="PS50850"/>
    </source>
</evidence>
<evidence type="ECO:0000256" key="5">
    <source>
        <dbReference type="ARBA" id="ARBA00022989"/>
    </source>
</evidence>
<dbReference type="Gene3D" id="1.20.1250.20">
    <property type="entry name" value="MFS general substrate transporter like domains"/>
    <property type="match status" value="1"/>
</dbReference>
<feature type="transmembrane region" description="Helical" evidence="7">
    <location>
        <begin position="386"/>
        <end position="406"/>
    </location>
</feature>
<dbReference type="EMBL" id="BAAAHH010000001">
    <property type="protein sequence ID" value="GAA0937403.1"/>
    <property type="molecule type" value="Genomic_DNA"/>
</dbReference>
<dbReference type="SUPFAM" id="SSF103473">
    <property type="entry name" value="MFS general substrate transporter"/>
    <property type="match status" value="1"/>
</dbReference>
<evidence type="ECO:0000256" key="4">
    <source>
        <dbReference type="ARBA" id="ARBA00022692"/>
    </source>
</evidence>
<feature type="transmembrane region" description="Helical" evidence="7">
    <location>
        <begin position="364"/>
        <end position="380"/>
    </location>
</feature>
<comment type="caution">
    <text evidence="9">The sequence shown here is derived from an EMBL/GenBank/DDBJ whole genome shotgun (WGS) entry which is preliminary data.</text>
</comment>
<evidence type="ECO:0000256" key="6">
    <source>
        <dbReference type="ARBA" id="ARBA00023136"/>
    </source>
</evidence>
<proteinExistence type="predicted"/>
<feature type="transmembrane region" description="Helical" evidence="7">
    <location>
        <begin position="60"/>
        <end position="80"/>
    </location>
</feature>
<keyword evidence="5 7" id="KW-1133">Transmembrane helix</keyword>
<dbReference type="PANTHER" id="PTHR23513:SF6">
    <property type="entry name" value="MAJOR FACILITATOR SUPERFAMILY ASSOCIATED DOMAIN-CONTAINING PROTEIN"/>
    <property type="match status" value="1"/>
</dbReference>
<organism evidence="9 10">
    <name type="scientific">Actinocorallia libanotica</name>
    <dbReference type="NCBI Taxonomy" id="46162"/>
    <lineage>
        <taxon>Bacteria</taxon>
        <taxon>Bacillati</taxon>
        <taxon>Actinomycetota</taxon>
        <taxon>Actinomycetes</taxon>
        <taxon>Streptosporangiales</taxon>
        <taxon>Thermomonosporaceae</taxon>
        <taxon>Actinocorallia</taxon>
    </lineage>
</organism>
<dbReference type="CDD" id="cd06173">
    <property type="entry name" value="MFS_MefA_like"/>
    <property type="match status" value="1"/>
</dbReference>
<keyword evidence="2" id="KW-0813">Transport</keyword>
<protein>
    <submittedName>
        <fullName evidence="9">MFS transporter</fullName>
    </submittedName>
</protein>
<reference evidence="9 10" key="1">
    <citation type="journal article" date="2019" name="Int. J. Syst. Evol. Microbiol.">
        <title>The Global Catalogue of Microorganisms (GCM) 10K type strain sequencing project: providing services to taxonomists for standard genome sequencing and annotation.</title>
        <authorList>
            <consortium name="The Broad Institute Genomics Platform"/>
            <consortium name="The Broad Institute Genome Sequencing Center for Infectious Disease"/>
            <person name="Wu L."/>
            <person name="Ma J."/>
        </authorList>
    </citation>
    <scope>NUCLEOTIDE SEQUENCE [LARGE SCALE GENOMIC DNA]</scope>
    <source>
        <strain evidence="9 10">JCM 10696</strain>
    </source>
</reference>
<evidence type="ECO:0000256" key="1">
    <source>
        <dbReference type="ARBA" id="ARBA00004651"/>
    </source>
</evidence>
<dbReference type="InterPro" id="IPR020846">
    <property type="entry name" value="MFS_dom"/>
</dbReference>